<dbReference type="Gene3D" id="3.30.2160.10">
    <property type="entry name" value="Hect, E3 ligase catalytic domain"/>
    <property type="match status" value="1"/>
</dbReference>
<feature type="compositionally biased region" description="Low complexity" evidence="6">
    <location>
        <begin position="1227"/>
        <end position="1236"/>
    </location>
</feature>
<gene>
    <name evidence="8" type="ORF">GT037_001549</name>
</gene>
<dbReference type="InterPro" id="IPR042556">
    <property type="entry name" value="AZUL_sf"/>
</dbReference>
<dbReference type="Pfam" id="PF00632">
    <property type="entry name" value="HECT"/>
    <property type="match status" value="1"/>
</dbReference>
<dbReference type="GO" id="GO:0061630">
    <property type="term" value="F:ubiquitin protein ligase activity"/>
    <property type="evidence" value="ECO:0007669"/>
    <property type="project" value="UniProtKB-EC"/>
</dbReference>
<feature type="region of interest" description="Disordered" evidence="6">
    <location>
        <begin position="1117"/>
        <end position="1149"/>
    </location>
</feature>
<dbReference type="PANTHER" id="PTHR45700:SF8">
    <property type="entry name" value="HECT-TYPE E3 UBIQUITIN TRANSFERASE"/>
    <property type="match status" value="1"/>
</dbReference>
<evidence type="ECO:0000313" key="9">
    <source>
        <dbReference type="Proteomes" id="UP000596902"/>
    </source>
</evidence>
<dbReference type="PANTHER" id="PTHR45700">
    <property type="entry name" value="UBIQUITIN-PROTEIN LIGASE E3C"/>
    <property type="match status" value="1"/>
</dbReference>
<sequence>MNSTEGQRDAPHNAVDVHDASRILECSQTERQRRVQYLVRHYLSQILHGCKSTYCNTPTCLSSSKRTASKPHRPPTLLTAVALAHYLAGQDHPNRGLCPHQLKTPPESFEIASSLAEQARVDSAGNYAVYPAIGQLAQQRQQNFAGSSSGGRAATQAEGHHGDLISALRQRQRDRKDPKALSQNLYDSLTMIYSYTAHIPSPASVLTSFRLPASRAERNHTESTPHTNAHVATSQLYGKLDNVAQHSHRASAAHGNLHSSSSVAEVLTNGQHVHKIPYHPSNGAIQRRPSTASHSSVVDGASDPTMLSIKKTGRKSFTIGGTIPPAVHQTKAPSVASKSATKDTTNSTPTAPGVPIVPKLSCDILDKLKEDILRYGDSRSTDLNYVVDFDPGRRTRRAKPLVNRSLFYALSNPQKLLASFHDANPDFKDSPLPHLDSLRLVNSFRGWNHRNGALIFDSLWLALEALFTCPPELVVQKSPRLRPSRKGASTDSQPGKPPGTQDDKAAASRYLDTNEAAHIVMICIHALTSLVPVGWPHTWAQIRKLRSWGVMVPDATPHPDKFVHPYMDIIDELEYEPAIRLADRLLRAIGARTCFEHILASLDGDADTTGFSTTLMGVVIKHLEVLERISMAMKLRLTTNHDLDGDPGWTVTATFMEWLRTIVIKKWESKAEVNKWSSVGTAIMILDKLHSKQQALYLNSKMFEMPILHERIDTVNEPINYLTWEHHPNTLHVFEYPCLFSKQHLVAYFRTINFTEMMKQYDHTMRTHQMQRSLEMFLQEPYWWEIKRRTKVTLSDYLVLDVSREEPLKDTLDQLWGQDKRMLLKPLKVKMGHKEGEVGLDHGGVTYEFFRVVMSEAFRPENGMFTIDSQTRMTWFQPQSLEPKWKFEMLGILFGLAVYNGITLPITFPLAFYDCLQSVGNPLCRRVAGYDALSYIRDGWPSLAEGFQKLLSWRDGDVSNVFVREYIFSYEAFGQIVNQNLSHESAPITTPPESSQEEPDLVTNINREQYVRAYVRALTYDSIAPQLTSFIRGFITCINAKSLQLFTPSTLRHLIEGTQHISISDLKRCAKYEDGYTASHSNIRAFWDVVEDYSQEDLRHLLEFVTASDRVPVTGYEKQDRRCNTTTPLTMSPHSTQDPCIPYGRGGAGNMRRRSSIAAAWSTILSHPSPTDSNKLNLVSSPEEHYAASKSEPRRRRHSSSTSEDGSEGSMRMKSSVDEGARRRRSSVWSGRSRASTAGESGSRWRRLLQFRRAGGRIENEAKNEDVE</sequence>
<comment type="caution">
    <text evidence="8">The sequence shown here is derived from an EMBL/GenBank/DDBJ whole genome shotgun (WGS) entry which is preliminary data.</text>
</comment>
<accession>A0A8H7BAS2</accession>
<dbReference type="EC" id="2.3.2.26" evidence="2"/>
<dbReference type="SMART" id="SM00119">
    <property type="entry name" value="HECTc"/>
    <property type="match status" value="1"/>
</dbReference>
<reference evidence="8" key="1">
    <citation type="submission" date="2020-01" db="EMBL/GenBank/DDBJ databases">
        <authorList>
            <person name="Feng Z.H.Z."/>
        </authorList>
    </citation>
    <scope>NUCLEOTIDE SEQUENCE</scope>
    <source>
        <strain evidence="8">CBS107.38</strain>
    </source>
</reference>
<keyword evidence="3" id="KW-0808">Transferase</keyword>
<feature type="compositionally biased region" description="Polar residues" evidence="6">
    <location>
        <begin position="1124"/>
        <end position="1138"/>
    </location>
</feature>
<protein>
    <recommendedName>
        <fullName evidence="2">HECT-type E3 ubiquitin transferase</fullName>
        <ecNumber evidence="2">2.3.2.26</ecNumber>
    </recommendedName>
</protein>
<dbReference type="Gene3D" id="3.30.2410.10">
    <property type="entry name" value="Hect, E3 ligase catalytic domain"/>
    <property type="match status" value="1"/>
</dbReference>
<dbReference type="SUPFAM" id="SSF56204">
    <property type="entry name" value="Hect, E3 ligase catalytic domain"/>
    <property type="match status" value="1"/>
</dbReference>
<reference evidence="8" key="2">
    <citation type="submission" date="2020-08" db="EMBL/GenBank/DDBJ databases">
        <title>Draft Genome Sequence of Cumin Blight Pathogen Alternaria burnsii.</title>
        <authorList>
            <person name="Feng Z."/>
        </authorList>
    </citation>
    <scope>NUCLEOTIDE SEQUENCE</scope>
    <source>
        <strain evidence="8">CBS107.38</strain>
    </source>
</reference>
<dbReference type="GO" id="GO:0000209">
    <property type="term" value="P:protein polyubiquitination"/>
    <property type="evidence" value="ECO:0007669"/>
    <property type="project" value="InterPro"/>
</dbReference>
<feature type="region of interest" description="Disordered" evidence="6">
    <location>
        <begin position="281"/>
        <end position="307"/>
    </location>
</feature>
<dbReference type="RefSeq" id="XP_038789888.1">
    <property type="nucleotide sequence ID" value="XM_038926596.1"/>
</dbReference>
<dbReference type="EMBL" id="JAAABM010000002">
    <property type="protein sequence ID" value="KAF7679898.1"/>
    <property type="molecule type" value="Genomic_DNA"/>
</dbReference>
<dbReference type="InterPro" id="IPR032353">
    <property type="entry name" value="AZUL"/>
</dbReference>
<dbReference type="InterPro" id="IPR035983">
    <property type="entry name" value="Hect_E3_ubiquitin_ligase"/>
</dbReference>
<evidence type="ECO:0000256" key="6">
    <source>
        <dbReference type="SAM" id="MobiDB-lite"/>
    </source>
</evidence>
<proteinExistence type="predicted"/>
<dbReference type="Gene3D" id="6.10.130.10">
    <property type="entry name" value="Ubiquitin-protein ligase E3A, N-terminal zinc-binding domain (AZUL)"/>
    <property type="match status" value="1"/>
</dbReference>
<evidence type="ECO:0000313" key="8">
    <source>
        <dbReference type="EMBL" id="KAF7679898.1"/>
    </source>
</evidence>
<dbReference type="AlphaFoldDB" id="A0A8H7BAS2"/>
<feature type="compositionally biased region" description="Low complexity" evidence="6">
    <location>
        <begin position="1200"/>
        <end position="1210"/>
    </location>
</feature>
<keyword evidence="9" id="KW-1185">Reference proteome</keyword>
<comment type="catalytic activity">
    <reaction evidence="1">
        <text>S-ubiquitinyl-[E2 ubiquitin-conjugating enzyme]-L-cysteine + [acceptor protein]-L-lysine = [E2 ubiquitin-conjugating enzyme]-L-cysteine + N(6)-ubiquitinyl-[acceptor protein]-L-lysine.</text>
        <dbReference type="EC" id="2.3.2.26"/>
    </reaction>
</comment>
<feature type="region of interest" description="Disordered" evidence="6">
    <location>
        <begin position="322"/>
        <end position="353"/>
    </location>
</feature>
<dbReference type="InterPro" id="IPR044611">
    <property type="entry name" value="E3A/B/C-like"/>
</dbReference>
<evidence type="ECO:0000256" key="1">
    <source>
        <dbReference type="ARBA" id="ARBA00000885"/>
    </source>
</evidence>
<evidence type="ECO:0000256" key="5">
    <source>
        <dbReference type="PROSITE-ProRule" id="PRU00104"/>
    </source>
</evidence>
<feature type="compositionally biased region" description="Polar residues" evidence="6">
    <location>
        <begin position="336"/>
        <end position="350"/>
    </location>
</feature>
<evidence type="ECO:0000259" key="7">
    <source>
        <dbReference type="PROSITE" id="PS50237"/>
    </source>
</evidence>
<comment type="caution">
    <text evidence="5">Lacks conserved residue(s) required for the propagation of feature annotation.</text>
</comment>
<dbReference type="PROSITE" id="PS50237">
    <property type="entry name" value="HECT"/>
    <property type="match status" value="1"/>
</dbReference>
<evidence type="ECO:0000256" key="2">
    <source>
        <dbReference type="ARBA" id="ARBA00012485"/>
    </source>
</evidence>
<organism evidence="8 9">
    <name type="scientific">Alternaria burnsii</name>
    <dbReference type="NCBI Taxonomy" id="1187904"/>
    <lineage>
        <taxon>Eukaryota</taxon>
        <taxon>Fungi</taxon>
        <taxon>Dikarya</taxon>
        <taxon>Ascomycota</taxon>
        <taxon>Pezizomycotina</taxon>
        <taxon>Dothideomycetes</taxon>
        <taxon>Pleosporomycetidae</taxon>
        <taxon>Pleosporales</taxon>
        <taxon>Pleosporineae</taxon>
        <taxon>Pleosporaceae</taxon>
        <taxon>Alternaria</taxon>
        <taxon>Alternaria sect. Alternaria</taxon>
    </lineage>
</organism>
<dbReference type="Proteomes" id="UP000596902">
    <property type="component" value="Unassembled WGS sequence"/>
</dbReference>
<dbReference type="Gene3D" id="3.90.1750.10">
    <property type="entry name" value="Hect, E3 ligase catalytic domains"/>
    <property type="match status" value="1"/>
</dbReference>
<feature type="region of interest" description="Disordered" evidence="6">
    <location>
        <begin position="141"/>
        <end position="160"/>
    </location>
</feature>
<evidence type="ECO:0000256" key="3">
    <source>
        <dbReference type="ARBA" id="ARBA00022679"/>
    </source>
</evidence>
<keyword evidence="8" id="KW-0436">Ligase</keyword>
<dbReference type="GeneID" id="62199774"/>
<dbReference type="GO" id="GO:0016874">
    <property type="term" value="F:ligase activity"/>
    <property type="evidence" value="ECO:0007669"/>
    <property type="project" value="UniProtKB-KW"/>
</dbReference>
<dbReference type="InterPro" id="IPR000569">
    <property type="entry name" value="HECT_dom"/>
</dbReference>
<keyword evidence="4 5" id="KW-0833">Ubl conjugation pathway</keyword>
<feature type="compositionally biased region" description="Polar residues" evidence="6">
    <location>
        <begin position="1165"/>
        <end position="1180"/>
    </location>
</feature>
<feature type="domain" description="HECT" evidence="7">
    <location>
        <begin position="819"/>
        <end position="1142"/>
    </location>
</feature>
<name>A0A8H7BAS2_9PLEO</name>
<feature type="region of interest" description="Disordered" evidence="6">
    <location>
        <begin position="478"/>
        <end position="506"/>
    </location>
</feature>
<dbReference type="Pfam" id="PF16558">
    <property type="entry name" value="AZUL"/>
    <property type="match status" value="1"/>
</dbReference>
<feature type="region of interest" description="Disordered" evidence="6">
    <location>
        <begin position="1165"/>
        <end position="1246"/>
    </location>
</feature>
<evidence type="ECO:0000256" key="4">
    <source>
        <dbReference type="ARBA" id="ARBA00022786"/>
    </source>
</evidence>